<dbReference type="SUPFAM" id="SSF56524">
    <property type="entry name" value="Oxidoreductase molybdopterin-binding domain"/>
    <property type="match status" value="1"/>
</dbReference>
<keyword evidence="5" id="KW-1185">Reference proteome</keyword>
<evidence type="ECO:0000256" key="2">
    <source>
        <dbReference type="SAM" id="Phobius"/>
    </source>
</evidence>
<dbReference type="InterPro" id="IPR000572">
    <property type="entry name" value="OxRdtase_Mopterin-bd_dom"/>
</dbReference>
<evidence type="ECO:0000256" key="1">
    <source>
        <dbReference type="SAM" id="MobiDB-lite"/>
    </source>
</evidence>
<feature type="region of interest" description="Disordered" evidence="1">
    <location>
        <begin position="184"/>
        <end position="223"/>
    </location>
</feature>
<keyword evidence="2" id="KW-1133">Transmembrane helix</keyword>
<dbReference type="Proteomes" id="UP000568106">
    <property type="component" value="Unassembled WGS sequence"/>
</dbReference>
<dbReference type="AlphaFoldDB" id="A0A7W8IK11"/>
<dbReference type="Gene3D" id="3.90.420.10">
    <property type="entry name" value="Oxidoreductase, molybdopterin-binding domain"/>
    <property type="match status" value="1"/>
</dbReference>
<dbReference type="Pfam" id="PF00174">
    <property type="entry name" value="Oxidored_molyb"/>
    <property type="match status" value="1"/>
</dbReference>
<gene>
    <name evidence="4" type="ORF">HDF09_003285</name>
</gene>
<name>A0A7W8IK11_9BACT</name>
<accession>A0A7W8IK11</accession>
<organism evidence="4 5">
    <name type="scientific">Tunturiibacter empetritectus</name>
    <dbReference type="NCBI Taxonomy" id="3069691"/>
    <lineage>
        <taxon>Bacteria</taxon>
        <taxon>Pseudomonadati</taxon>
        <taxon>Acidobacteriota</taxon>
        <taxon>Terriglobia</taxon>
        <taxon>Terriglobales</taxon>
        <taxon>Acidobacteriaceae</taxon>
        <taxon>Tunturiibacter</taxon>
    </lineage>
</organism>
<feature type="region of interest" description="Disordered" evidence="1">
    <location>
        <begin position="1"/>
        <end position="48"/>
    </location>
</feature>
<dbReference type="PANTHER" id="PTHR43032:SF3">
    <property type="entry name" value="PROTEIN-METHIONINE-SULFOXIDE REDUCTASE CATALYTIC SUBUNIT MSRP"/>
    <property type="match status" value="1"/>
</dbReference>
<comment type="caution">
    <text evidence="4">The sequence shown here is derived from an EMBL/GenBank/DDBJ whole genome shotgun (WGS) entry which is preliminary data.</text>
</comment>
<protein>
    <recommendedName>
        <fullName evidence="3">Oxidoreductase molybdopterin-binding domain-containing protein</fullName>
    </recommendedName>
</protein>
<keyword evidence="2" id="KW-0812">Transmembrane</keyword>
<keyword evidence="2" id="KW-0472">Membrane</keyword>
<evidence type="ECO:0000313" key="4">
    <source>
        <dbReference type="EMBL" id="MBB5318586.1"/>
    </source>
</evidence>
<dbReference type="PANTHER" id="PTHR43032">
    <property type="entry name" value="PROTEIN-METHIONINE-SULFOXIDE REDUCTASE"/>
    <property type="match status" value="1"/>
</dbReference>
<dbReference type="EMBL" id="JACHDY010000005">
    <property type="protein sequence ID" value="MBB5318586.1"/>
    <property type="molecule type" value="Genomic_DNA"/>
</dbReference>
<feature type="transmembrane region" description="Helical" evidence="2">
    <location>
        <begin position="70"/>
        <end position="88"/>
    </location>
</feature>
<dbReference type="InterPro" id="IPR036374">
    <property type="entry name" value="OxRdtase_Mopterin-bd_sf"/>
</dbReference>
<evidence type="ECO:0000313" key="5">
    <source>
        <dbReference type="Proteomes" id="UP000568106"/>
    </source>
</evidence>
<reference evidence="4" key="1">
    <citation type="submission" date="2020-08" db="EMBL/GenBank/DDBJ databases">
        <title>Genomic Encyclopedia of Type Strains, Phase IV (KMG-V): Genome sequencing to study the core and pangenomes of soil and plant-associated prokaryotes.</title>
        <authorList>
            <person name="Whitman W."/>
        </authorList>
    </citation>
    <scope>NUCLEOTIDE SEQUENCE [LARGE SCALE GENOMIC DNA]</scope>
    <source>
        <strain evidence="4">M8UP27</strain>
    </source>
</reference>
<feature type="domain" description="Oxidoreductase molybdopterin-binding" evidence="3">
    <location>
        <begin position="278"/>
        <end position="406"/>
    </location>
</feature>
<proteinExistence type="predicted"/>
<sequence length="417" mass="47444">MSDGREEREEQEERRKWEKEKKDRGDDLDRSWERDWERDGERERRDSRAAEVEALDAEVRAQSGQRTRRSFLVAAATAAGGYGFYRWIDRSPMNMRLQEPLRHMLRLNARVSRAVFDERGMAPTYPVARSMELRTNGNYGLKMDLVPESYRLQMVGVEGAKRLPQYVEDVTAWEYQYEMKKEAGPVEHDTKVRPKSATAGSVDATVKPDPNGDGGAGLGPMMTGGQASTMVGSGAKGKPQRISSELEAAMKKMNRRPRGQEEAGMSRSTLMPGTPGLLLQLDNITSLPHHELVTEFKCIEGWSQVVHWGGYRLADLIAKYPPERKPDGSLPKYVYMETPDGDYYCGFSLQVCMHPQSLLVTEMAGRPLAQWHGAPIRLHMPIKYGYKQIKRIGLIAYTDRRPDDYWTKLGYDWYAGL</sequence>
<evidence type="ECO:0000259" key="3">
    <source>
        <dbReference type="Pfam" id="PF00174"/>
    </source>
</evidence>